<comment type="caution">
    <text evidence="1">The sequence shown here is derived from an EMBL/GenBank/DDBJ whole genome shotgun (WGS) entry which is preliminary data.</text>
</comment>
<evidence type="ECO:0000313" key="1">
    <source>
        <dbReference type="EMBL" id="KOG51974.1"/>
    </source>
</evidence>
<sequence>MAGGHQPIDSEDGYRALFYPDANNYELMREGKNPVYYWVPDQLRIARHGGEKGDYKFSLLRFAGGAGTAKPTVGGVLGLTTTGSIPAAAMERLQKKLIEKITSTSSNNGLWNPQGREPMFRPVTLLASTANISDLKFTQTGLRHFVQDKKTKKFEFRTSGMLGKGNREKIVKGPTKKDEGIGDWYWVLQGAGAASMDPTSEHAFTALLGRGPAAILYDTFKGASTVIYASLVMDLQMWTPKIKLSVKGEWKKIYDHFSAHANAHYLWTSADIRYQLNNTDLKGKISVEISPIGSFPGSADIAKYLRDKSDLVLDRFTQEAQRIIFDPAPVDETAAEASSSGAGASPWGVAFALKKRIDETELDLAYEETMQFSHVQQTVVSSSLQGLLHAMATEENAEGKYFPSVNLDDWPKELARTTAPIASWQTKLFHSLSVQIGYPDKSGALLWKNHVFTAPNSSTELENWTYTVFQKAEHEVENPPAGWKPDRTFVKRAIHFNEPDPYDEFHIRRITVPEGMLQLDKGENGTPLNDSIVEVRAQSNTIMAVSVHFRGVLKENQEAELTVQAVDEKNQPIGEEARFYADAANLRQPRSWTLCPAPSPSHRYQYKVTVYDWSDGSEWVSKRPTISSGPLRAPILPKSSQNVTFRFRERQK</sequence>
<accession>A0ABR5ISB7</accession>
<organism evidence="1 2">
    <name type="scientific">Streptomyces varsoviensis</name>
    <dbReference type="NCBI Taxonomy" id="67373"/>
    <lineage>
        <taxon>Bacteria</taxon>
        <taxon>Bacillati</taxon>
        <taxon>Actinomycetota</taxon>
        <taxon>Actinomycetes</taxon>
        <taxon>Kitasatosporales</taxon>
        <taxon>Streptomycetaceae</taxon>
        <taxon>Streptomyces</taxon>
    </lineage>
</organism>
<name>A0ABR5ISB7_9ACTN</name>
<dbReference type="EMBL" id="LGUT01004379">
    <property type="protein sequence ID" value="KOG51974.1"/>
    <property type="molecule type" value="Genomic_DNA"/>
</dbReference>
<proteinExistence type="predicted"/>
<evidence type="ECO:0000313" key="2">
    <source>
        <dbReference type="Proteomes" id="UP000037020"/>
    </source>
</evidence>
<dbReference type="Proteomes" id="UP000037020">
    <property type="component" value="Unassembled WGS sequence"/>
</dbReference>
<keyword evidence="2" id="KW-1185">Reference proteome</keyword>
<protein>
    <submittedName>
        <fullName evidence="1">Uncharacterized protein</fullName>
    </submittedName>
</protein>
<reference evidence="1 2" key="1">
    <citation type="submission" date="2015-07" db="EMBL/GenBank/DDBJ databases">
        <authorList>
            <person name="Ju K.-S."/>
            <person name="Doroghazi J.R."/>
            <person name="Metcalf W.W."/>
        </authorList>
    </citation>
    <scope>NUCLEOTIDE SEQUENCE [LARGE SCALE GENOMIC DNA]</scope>
    <source>
        <strain evidence="1 2">NRRL B-3589</strain>
    </source>
</reference>
<gene>
    <name evidence="1" type="ORF">ADK38_44485</name>
</gene>